<dbReference type="HOGENOM" id="CLU_090389_17_1_9"/>
<dbReference type="Pfam" id="PF00085">
    <property type="entry name" value="Thioredoxin"/>
    <property type="match status" value="1"/>
</dbReference>
<dbReference type="Gene3D" id="3.40.30.10">
    <property type="entry name" value="Glutaredoxin"/>
    <property type="match status" value="1"/>
</dbReference>
<protein>
    <recommendedName>
        <fullName evidence="1">Thioredoxin domain-containing protein</fullName>
    </recommendedName>
</protein>
<dbReference type="SUPFAM" id="SSF52833">
    <property type="entry name" value="Thioredoxin-like"/>
    <property type="match status" value="1"/>
</dbReference>
<name>G9QH43_9BACI</name>
<organism evidence="2 3">
    <name type="scientific">Bacillus smithii 7_3_47FAA</name>
    <dbReference type="NCBI Taxonomy" id="665952"/>
    <lineage>
        <taxon>Bacteria</taxon>
        <taxon>Bacillati</taxon>
        <taxon>Bacillota</taxon>
        <taxon>Bacilli</taxon>
        <taxon>Bacillales</taxon>
        <taxon>Bacillaceae</taxon>
        <taxon>Bacillus</taxon>
    </lineage>
</organism>
<dbReference type="GeneID" id="87582719"/>
<dbReference type="InterPro" id="IPR036249">
    <property type="entry name" value="Thioredoxin-like_sf"/>
</dbReference>
<accession>G9QH43</accession>
<dbReference type="InterPro" id="IPR013766">
    <property type="entry name" value="Thioredoxin_domain"/>
</dbReference>
<comment type="caution">
    <text evidence="2">The sequence shown here is derived from an EMBL/GenBank/DDBJ whole genome shotgun (WGS) entry which is preliminary data.</text>
</comment>
<reference evidence="2 3" key="1">
    <citation type="submission" date="2011-09" db="EMBL/GenBank/DDBJ databases">
        <title>The Genome Sequence of Bacillus smithii 7_3_47FAA.</title>
        <authorList>
            <consortium name="The Broad Institute Genome Sequencing Platform"/>
            <person name="Earl A."/>
            <person name="Ward D."/>
            <person name="Feldgarden M."/>
            <person name="Gevers D."/>
            <person name="Daigneault M."/>
            <person name="Strauss J."/>
            <person name="Allen-Vercoe E."/>
            <person name="Young S.K."/>
            <person name="Zeng Q."/>
            <person name="Gargeya S."/>
            <person name="Fitzgerald M."/>
            <person name="Haas B."/>
            <person name="Abouelleil A."/>
            <person name="Alvarado L."/>
            <person name="Arachchi H.M."/>
            <person name="Berlin A."/>
            <person name="Brown A."/>
            <person name="Chapman S.B."/>
            <person name="Chen Z."/>
            <person name="Dunbar C."/>
            <person name="Freedman E."/>
            <person name="Gearin G."/>
            <person name="Goldberg J."/>
            <person name="Griggs A."/>
            <person name="Gujja S."/>
            <person name="Heiman D."/>
            <person name="Howarth C."/>
            <person name="Larson L."/>
            <person name="Lui A."/>
            <person name="MacDonald P.J.P."/>
            <person name="Montmayeur A."/>
            <person name="Murphy C."/>
            <person name="Neiman D."/>
            <person name="Pearson M."/>
            <person name="Priest M."/>
            <person name="Roberts A."/>
            <person name="Saif S."/>
            <person name="Shea T."/>
            <person name="Shenoy N."/>
            <person name="Sisk P."/>
            <person name="Stolte C."/>
            <person name="Sykes S."/>
            <person name="Wortman J."/>
            <person name="Nusbaum C."/>
            <person name="Birren B."/>
        </authorList>
    </citation>
    <scope>NUCLEOTIDE SEQUENCE [LARGE SCALE GENOMIC DNA]</scope>
    <source>
        <strain evidence="2 3">7_3_47FAA</strain>
    </source>
</reference>
<evidence type="ECO:0000313" key="2">
    <source>
        <dbReference type="EMBL" id="EHL79550.1"/>
    </source>
</evidence>
<dbReference type="Proteomes" id="UP000011747">
    <property type="component" value="Unassembled WGS sequence"/>
</dbReference>
<feature type="domain" description="Thioredoxin" evidence="1">
    <location>
        <begin position="6"/>
        <end position="85"/>
    </location>
</feature>
<evidence type="ECO:0000313" key="3">
    <source>
        <dbReference type="Proteomes" id="UP000011747"/>
    </source>
</evidence>
<dbReference type="CDD" id="cd02947">
    <property type="entry name" value="TRX_family"/>
    <property type="match status" value="1"/>
</dbReference>
<proteinExistence type="predicted"/>
<keyword evidence="3" id="KW-1185">Reference proteome</keyword>
<sequence>MVSDWTQQPLHEQISETGKTVLYFYTPLCGTCAVAGKMVDVIEKLFPDCTFAKADINYHEDFAHQYEIESVPCLMIFDKKELKDKIYAFHSVPFLYEKLSQYQAG</sequence>
<evidence type="ECO:0000259" key="1">
    <source>
        <dbReference type="Pfam" id="PF00085"/>
    </source>
</evidence>
<dbReference type="RefSeq" id="WP_003352494.1">
    <property type="nucleotide sequence ID" value="NZ_JH414740.1"/>
</dbReference>
<dbReference type="PATRIC" id="fig|665952.3.peg.220"/>
<dbReference type="AlphaFoldDB" id="G9QH43"/>
<gene>
    <name evidence="2" type="ORF">HMPREF1015_01102</name>
</gene>
<dbReference type="EMBL" id="ACWF01000007">
    <property type="protein sequence ID" value="EHL79550.1"/>
    <property type="molecule type" value="Genomic_DNA"/>
</dbReference>